<dbReference type="GO" id="GO:0005768">
    <property type="term" value="C:endosome"/>
    <property type="evidence" value="ECO:0007669"/>
    <property type="project" value="TreeGrafter"/>
</dbReference>
<dbReference type="GO" id="GO:0000281">
    <property type="term" value="P:mitotic cytokinesis"/>
    <property type="evidence" value="ECO:0007669"/>
    <property type="project" value="TreeGrafter"/>
</dbReference>
<dbReference type="PANTHER" id="PTHR23030:SF39">
    <property type="entry name" value="PROGRAMMED CELL DEATH 6-INTERACTING PROTEIN"/>
    <property type="match status" value="1"/>
</dbReference>
<organism evidence="2 3">
    <name type="scientific">Aedes aegypti</name>
    <name type="common">Yellowfever mosquito</name>
    <name type="synonym">Culex aegypti</name>
    <dbReference type="NCBI Taxonomy" id="7159"/>
    <lineage>
        <taxon>Eukaryota</taxon>
        <taxon>Metazoa</taxon>
        <taxon>Ecdysozoa</taxon>
        <taxon>Arthropoda</taxon>
        <taxon>Hexapoda</taxon>
        <taxon>Insecta</taxon>
        <taxon>Pterygota</taxon>
        <taxon>Neoptera</taxon>
        <taxon>Endopterygota</taxon>
        <taxon>Diptera</taxon>
        <taxon>Nematocera</taxon>
        <taxon>Culicoidea</taxon>
        <taxon>Culicidae</taxon>
        <taxon>Culicinae</taxon>
        <taxon>Aedini</taxon>
        <taxon>Aedes</taxon>
        <taxon>Stegomyia</taxon>
    </lineage>
</organism>
<gene>
    <name evidence="2" type="primary">110680642</name>
</gene>
<dbReference type="Gene3D" id="1.20.120.560">
    <property type="entry name" value="alix/aip1 in complex with the ypdl late domain"/>
    <property type="match status" value="1"/>
</dbReference>
<keyword evidence="3" id="KW-1185">Reference proteome</keyword>
<name>A0A903VR05_AEDAE</name>
<reference evidence="2" key="2">
    <citation type="submission" date="2022-10" db="UniProtKB">
        <authorList>
            <consortium name="EnsemblMetazoa"/>
        </authorList>
    </citation>
    <scope>IDENTIFICATION</scope>
    <source>
        <strain evidence="2">LVP_AGWG</strain>
    </source>
</reference>
<dbReference type="Proteomes" id="UP000008820">
    <property type="component" value="Unassembled WGS sequence"/>
</dbReference>
<dbReference type="EnsemblMetazoa" id="AAEL026600-RA">
    <property type="protein sequence ID" value="AAEL026600-PA"/>
    <property type="gene ID" value="AAEL026600"/>
</dbReference>
<dbReference type="AlphaFoldDB" id="A0A903VR05"/>
<protein>
    <recommendedName>
        <fullName evidence="1">ALIX V-shaped domain-containing protein</fullName>
    </recommendedName>
</protein>
<sequence>MRVPCAAYNQQGLQFICSTKTAKIDGAVETIKAERDVIESELRSATVNLKEQFLSALAADGAINEPAISLAEIGKTIAPLQNQVQDNLSRQETLIQDIKQAQQEFAAESGSTNQSSDTMLTQLATAYDVFSELQHNLQDGVKFYNDLTQLLITFQNKISDYCFARKTEKDELLKDLTQQASRQAQPPTPSIPAHLVSTTPAASRIAIFISFGTGTNICNAYSVSNATPGNAGALWSNCQCSISSVCTTSDASRIQSLRHTPISKCLSRVPASSGLLWNLSWRIRESTGTATTNAESE</sequence>
<evidence type="ECO:0000313" key="3">
    <source>
        <dbReference type="Proteomes" id="UP000008820"/>
    </source>
</evidence>
<dbReference type="PANTHER" id="PTHR23030">
    <property type="entry name" value="PCD6 INTERACTING PROTEIN-RELATED"/>
    <property type="match status" value="1"/>
</dbReference>
<accession>A0A903VR05</accession>
<evidence type="ECO:0000313" key="2">
    <source>
        <dbReference type="EnsemblMetazoa" id="AAEL026600-PA"/>
    </source>
</evidence>
<evidence type="ECO:0000259" key="1">
    <source>
        <dbReference type="Pfam" id="PF13949"/>
    </source>
</evidence>
<dbReference type="InterPro" id="IPR025304">
    <property type="entry name" value="ALIX_V_dom"/>
</dbReference>
<dbReference type="Pfam" id="PF13949">
    <property type="entry name" value="ALIX_LYPXL_bnd"/>
    <property type="match status" value="1"/>
</dbReference>
<dbReference type="OrthoDB" id="2141925at2759"/>
<feature type="domain" description="ALIX V-shaped" evidence="1">
    <location>
        <begin position="27"/>
        <end position="168"/>
    </location>
</feature>
<reference evidence="3" key="1">
    <citation type="submission" date="2017-06" db="EMBL/GenBank/DDBJ databases">
        <title>Aedes aegypti genome working group (AGWG) sequencing and assembly.</title>
        <authorList>
            <consortium name="Aedes aegypti Genome Working Group (AGWG)"/>
            <person name="Matthews B.J."/>
        </authorList>
    </citation>
    <scope>NUCLEOTIDE SEQUENCE [LARGE SCALE GENOMIC DNA]</scope>
    <source>
        <strain evidence="3">LVP_AGWG</strain>
    </source>
</reference>
<proteinExistence type="predicted"/>